<organism evidence="5 6">
    <name type="scientific">Actinopolyspora mzabensis</name>
    <dbReference type="NCBI Taxonomy" id="995066"/>
    <lineage>
        <taxon>Bacteria</taxon>
        <taxon>Bacillati</taxon>
        <taxon>Actinomycetota</taxon>
        <taxon>Actinomycetes</taxon>
        <taxon>Actinopolysporales</taxon>
        <taxon>Actinopolysporaceae</taxon>
        <taxon>Actinopolyspora</taxon>
    </lineage>
</organism>
<dbReference type="Pfam" id="PF14748">
    <property type="entry name" value="P5CR_dimer"/>
    <property type="match status" value="1"/>
</dbReference>
<dbReference type="GO" id="GO:0055129">
    <property type="term" value="P:L-proline biosynthetic process"/>
    <property type="evidence" value="ECO:0007669"/>
    <property type="project" value="TreeGrafter"/>
</dbReference>
<dbReference type="PANTHER" id="PTHR11645:SF13">
    <property type="entry name" value="PYRROLINE-5-CARBOXYLATE REDUCTASE CATALYTIC N-TERMINAL DOMAIN-CONTAINING PROTEIN"/>
    <property type="match status" value="1"/>
</dbReference>
<evidence type="ECO:0000256" key="2">
    <source>
        <dbReference type="PIRSR" id="PIRSR000193-1"/>
    </source>
</evidence>
<dbReference type="SUPFAM" id="SSF48179">
    <property type="entry name" value="6-phosphogluconate dehydrogenase C-terminal domain-like"/>
    <property type="match status" value="1"/>
</dbReference>
<feature type="domain" description="Pyrroline-5-carboxylate reductase dimerisation" evidence="4">
    <location>
        <begin position="185"/>
        <end position="280"/>
    </location>
</feature>
<proteinExistence type="inferred from homology"/>
<evidence type="ECO:0000313" key="5">
    <source>
        <dbReference type="EMBL" id="SDJ69217.1"/>
    </source>
</evidence>
<gene>
    <name evidence="5" type="ORF">SAMN04487820_101311</name>
</gene>
<dbReference type="Gene3D" id="1.10.3730.10">
    <property type="entry name" value="ProC C-terminal domain-like"/>
    <property type="match status" value="1"/>
</dbReference>
<dbReference type="GO" id="GO:0004735">
    <property type="term" value="F:pyrroline-5-carboxylate reductase activity"/>
    <property type="evidence" value="ECO:0007669"/>
    <property type="project" value="InterPro"/>
</dbReference>
<evidence type="ECO:0000313" key="6">
    <source>
        <dbReference type="Proteomes" id="UP000199213"/>
    </source>
</evidence>
<dbReference type="Pfam" id="PF03807">
    <property type="entry name" value="F420_oxidored"/>
    <property type="match status" value="1"/>
</dbReference>
<keyword evidence="2" id="KW-0521">NADP</keyword>
<feature type="binding site" evidence="2">
    <location>
        <position position="81"/>
    </location>
    <ligand>
        <name>NADPH</name>
        <dbReference type="ChEBI" id="CHEBI:57783"/>
    </ligand>
</feature>
<dbReference type="InterPro" id="IPR028939">
    <property type="entry name" value="P5C_Rdtase_cat_N"/>
</dbReference>
<dbReference type="SUPFAM" id="SSF51735">
    <property type="entry name" value="NAD(P)-binding Rossmann-fold domains"/>
    <property type="match status" value="1"/>
</dbReference>
<dbReference type="RefSeq" id="WP_218119847.1">
    <property type="nucleotide sequence ID" value="NZ_FNFM01000001.1"/>
</dbReference>
<comment type="similarity">
    <text evidence="1">Belongs to the pyrroline-5-carboxylate reductase family.</text>
</comment>
<evidence type="ECO:0000259" key="4">
    <source>
        <dbReference type="Pfam" id="PF14748"/>
    </source>
</evidence>
<dbReference type="Gene3D" id="3.40.50.720">
    <property type="entry name" value="NAD(P)-binding Rossmann-like Domain"/>
    <property type="match status" value="1"/>
</dbReference>
<evidence type="ECO:0000256" key="1">
    <source>
        <dbReference type="ARBA" id="ARBA00005525"/>
    </source>
</evidence>
<accession>A0A1G8VTR0</accession>
<reference evidence="6" key="1">
    <citation type="submission" date="2016-10" db="EMBL/GenBank/DDBJ databases">
        <authorList>
            <person name="Varghese N."/>
            <person name="Submissions S."/>
        </authorList>
    </citation>
    <scope>NUCLEOTIDE SEQUENCE [LARGE SCALE GENOMIC DNA]</scope>
    <source>
        <strain evidence="6">DSM 45460</strain>
    </source>
</reference>
<feature type="domain" description="Pyrroline-5-carboxylate reductase catalytic N-terminal" evidence="3">
    <location>
        <begin position="29"/>
        <end position="121"/>
    </location>
</feature>
<dbReference type="InterPro" id="IPR029036">
    <property type="entry name" value="P5CR_dimer"/>
</dbReference>
<sequence>MPNMIEPEHSRTNEYRITGSVEDSSPTTYGFVGTGEITAALVEGLHAGEAEPPVVFLSPRGRDVGRALAQRFEGVHVCGSNQEVLDNATTIVLGVRPPVAHGVVTQLRFRPHHVVLSAVAGVPLAQLYDWAAPVGRIVRAVPLPQSESGRGLTAMYPENAVARELFGRVGGLLVPEHEAALEAISAATATFAAHLDHLTTIAGWMAEHGVDHESATTYTRHVFGQLGRSLLRNTESLTELADRHTTPGGINEQVMTELRNEGVPQAVRQALDRVLTRLRE</sequence>
<dbReference type="PANTHER" id="PTHR11645">
    <property type="entry name" value="PYRROLINE-5-CARBOXYLATE REDUCTASE"/>
    <property type="match status" value="1"/>
</dbReference>
<dbReference type="InterPro" id="IPR036291">
    <property type="entry name" value="NAD(P)-bd_dom_sf"/>
</dbReference>
<dbReference type="AlphaFoldDB" id="A0A1G8VTR0"/>
<protein>
    <submittedName>
        <fullName evidence="5">Pyrroline-5-carboxylate reductase</fullName>
    </submittedName>
</protein>
<name>A0A1G8VTR0_ACTMZ</name>
<dbReference type="Proteomes" id="UP000199213">
    <property type="component" value="Unassembled WGS sequence"/>
</dbReference>
<evidence type="ECO:0000259" key="3">
    <source>
        <dbReference type="Pfam" id="PF03807"/>
    </source>
</evidence>
<keyword evidence="6" id="KW-1185">Reference proteome</keyword>
<dbReference type="InterPro" id="IPR008927">
    <property type="entry name" value="6-PGluconate_DH-like_C_sf"/>
</dbReference>
<dbReference type="InterPro" id="IPR000304">
    <property type="entry name" value="Pyrroline-COOH_reductase"/>
</dbReference>
<dbReference type="PIRSF" id="PIRSF000193">
    <property type="entry name" value="Pyrrol-5-carb_rd"/>
    <property type="match status" value="1"/>
</dbReference>
<dbReference type="EMBL" id="FNFM01000001">
    <property type="protein sequence ID" value="SDJ69217.1"/>
    <property type="molecule type" value="Genomic_DNA"/>
</dbReference>